<feature type="transmembrane region" description="Helical" evidence="1">
    <location>
        <begin position="12"/>
        <end position="33"/>
    </location>
</feature>
<proteinExistence type="predicted"/>
<keyword evidence="1" id="KW-0812">Transmembrane</keyword>
<feature type="transmembrane region" description="Helical" evidence="1">
    <location>
        <begin position="39"/>
        <end position="58"/>
    </location>
</feature>
<dbReference type="Proteomes" id="UP000030643">
    <property type="component" value="Unassembled WGS sequence"/>
</dbReference>
<evidence type="ECO:0000256" key="1">
    <source>
        <dbReference type="SAM" id="Phobius"/>
    </source>
</evidence>
<name>A0A069CT82_WEIOS</name>
<dbReference type="OrthoDB" id="2150061at2"/>
<evidence type="ECO:0000313" key="2">
    <source>
        <dbReference type="EMBL" id="GAK31020.1"/>
    </source>
</evidence>
<organism evidence="2 3">
    <name type="scientific">Weissella oryzae (strain DSM 25784 / JCM 18191 / LMG 30913 / SG25)</name>
    <dbReference type="NCBI Taxonomy" id="1329250"/>
    <lineage>
        <taxon>Bacteria</taxon>
        <taxon>Bacillati</taxon>
        <taxon>Bacillota</taxon>
        <taxon>Bacilli</taxon>
        <taxon>Lactobacillales</taxon>
        <taxon>Lactobacillaceae</taxon>
        <taxon>Weissella</taxon>
    </lineage>
</organism>
<dbReference type="AlphaFoldDB" id="A0A069CT82"/>
<accession>A0A069CT82</accession>
<keyword evidence="3" id="KW-1185">Reference proteome</keyword>
<protein>
    <submittedName>
        <fullName evidence="2">Short-chain dehydrogenase/reductase SDR</fullName>
    </submittedName>
</protein>
<keyword evidence="1" id="KW-0472">Membrane</keyword>
<evidence type="ECO:0000313" key="3">
    <source>
        <dbReference type="Proteomes" id="UP000030643"/>
    </source>
</evidence>
<gene>
    <name evidence="2" type="ORF">WOSG25_061500</name>
</gene>
<dbReference type="EMBL" id="DF820489">
    <property type="protein sequence ID" value="GAK31020.1"/>
    <property type="molecule type" value="Genomic_DNA"/>
</dbReference>
<dbReference type="STRING" id="1329250.WOSG25_061500"/>
<keyword evidence="1" id="KW-1133">Transmembrane helix</keyword>
<reference evidence="3" key="1">
    <citation type="journal article" date="2014" name="Genome Announc.">
        <title>Draft genome sequence of Weissella oryzae SG25T, isolated from fermented rice grains.</title>
        <authorList>
            <person name="Tanizawa Y."/>
            <person name="Fujisawa T."/>
            <person name="Mochizuki T."/>
            <person name="Kaminuma E."/>
            <person name="Suzuki Y."/>
            <person name="Nakamura Y."/>
            <person name="Tohno M."/>
        </authorList>
    </citation>
    <scope>NUCLEOTIDE SEQUENCE [LARGE SCALE GENOMIC DNA]</scope>
    <source>
        <strain evidence="3">DSM 25784 / JCM 18191 / LMG 30913 / SG25</strain>
    </source>
</reference>
<sequence>MKMNGLKRVIGWLNRYDILINTLFIWVCVAFIGNSEAKWMQMFAVIVVFVYSLVLALMDTVNSHIIELQSELIELKE</sequence>